<reference evidence="1" key="1">
    <citation type="submission" date="2017-12" db="EMBL/GenBank/DDBJ databases">
        <title>Sequencing the genomes of 1000 Actinobacteria strains.</title>
        <authorList>
            <person name="Klenk H.-P."/>
        </authorList>
    </citation>
    <scope>NUCLEOTIDE SEQUENCE [LARGE SCALE GENOMIC DNA]</scope>
    <source>
        <strain evidence="1">DSM 44228</strain>
    </source>
</reference>
<proteinExistence type="predicted"/>
<name>A0A2N3XT63_SACSN</name>
<dbReference type="Proteomes" id="UP000233786">
    <property type="component" value="Unassembled WGS sequence"/>
</dbReference>
<accession>A0A2N3XT63</accession>
<gene>
    <name evidence="1" type="ORF">A8926_1441</name>
</gene>
<dbReference type="AlphaFoldDB" id="A0A2N3XT63"/>
<organism evidence="1 2">
    <name type="scientific">Saccharopolyspora spinosa</name>
    <dbReference type="NCBI Taxonomy" id="60894"/>
    <lineage>
        <taxon>Bacteria</taxon>
        <taxon>Bacillati</taxon>
        <taxon>Actinomycetota</taxon>
        <taxon>Actinomycetes</taxon>
        <taxon>Pseudonocardiales</taxon>
        <taxon>Pseudonocardiaceae</taxon>
        <taxon>Saccharopolyspora</taxon>
    </lineage>
</organism>
<keyword evidence="2" id="KW-1185">Reference proteome</keyword>
<comment type="caution">
    <text evidence="1">The sequence shown here is derived from an EMBL/GenBank/DDBJ whole genome shotgun (WGS) entry which is preliminary data.</text>
</comment>
<dbReference type="STRING" id="994479.GCA_000194155_04152"/>
<dbReference type="SUPFAM" id="SSF51735">
    <property type="entry name" value="NAD(P)-binding Rossmann-fold domains"/>
    <property type="match status" value="1"/>
</dbReference>
<sequence length="116" mass="12282">MSGSRRRAVARVISRDPAAVRLPEQVEIVRGDLAGPPASVLDGISKVFRYPDRGGVGGFLDDARAAGVEHLVLLSANVVTVPGGSDLRWSGCTRRPSGQCSIPGWPGRRTSADFSR</sequence>
<dbReference type="Gene3D" id="3.40.50.720">
    <property type="entry name" value="NAD(P)-binding Rossmann-like Domain"/>
    <property type="match status" value="1"/>
</dbReference>
<protein>
    <recommendedName>
        <fullName evidence="3">NAD(P)-binding protein</fullName>
    </recommendedName>
</protein>
<dbReference type="InterPro" id="IPR036291">
    <property type="entry name" value="NAD(P)-bd_dom_sf"/>
</dbReference>
<evidence type="ECO:0000313" key="2">
    <source>
        <dbReference type="Proteomes" id="UP000233786"/>
    </source>
</evidence>
<dbReference type="EMBL" id="PJNB01000001">
    <property type="protein sequence ID" value="PKW13874.1"/>
    <property type="molecule type" value="Genomic_DNA"/>
</dbReference>
<evidence type="ECO:0000313" key="1">
    <source>
        <dbReference type="EMBL" id="PKW13874.1"/>
    </source>
</evidence>
<evidence type="ECO:0008006" key="3">
    <source>
        <dbReference type="Google" id="ProtNLM"/>
    </source>
</evidence>